<dbReference type="GO" id="GO:0005789">
    <property type="term" value="C:endoplasmic reticulum membrane"/>
    <property type="evidence" value="ECO:0007669"/>
    <property type="project" value="UniProtKB-SubCell"/>
</dbReference>
<comment type="catalytic activity">
    <reaction evidence="13">
        <text>a very-long-chain (3R)-3-hydroxyacyl-CoA = a very-long-chain (2E)-enoyl-CoA + H2O</text>
        <dbReference type="Rhea" id="RHEA:45812"/>
        <dbReference type="ChEBI" id="CHEBI:15377"/>
        <dbReference type="ChEBI" id="CHEBI:83728"/>
        <dbReference type="ChEBI" id="CHEBI:85440"/>
        <dbReference type="EC" id="4.2.1.134"/>
    </reaction>
</comment>
<dbReference type="AlphaFoldDB" id="A0A1F7ZW83"/>
<evidence type="ECO:0000256" key="5">
    <source>
        <dbReference type="ARBA" id="ARBA00022516"/>
    </source>
</evidence>
<comment type="similarity">
    <text evidence="3 13">Belongs to the very long-chain fatty acids dehydratase HACD family.</text>
</comment>
<evidence type="ECO:0000256" key="11">
    <source>
        <dbReference type="ARBA" id="ARBA00023160"/>
    </source>
</evidence>
<dbReference type="STRING" id="109264.A0A1F7ZW83"/>
<evidence type="ECO:0000256" key="12">
    <source>
        <dbReference type="ARBA" id="ARBA00023239"/>
    </source>
</evidence>
<evidence type="ECO:0000256" key="13">
    <source>
        <dbReference type="RuleBase" id="RU363109"/>
    </source>
</evidence>
<keyword evidence="10 13" id="KW-0472">Membrane</keyword>
<comment type="subcellular location">
    <subcellularLocation>
        <location evidence="13">Endoplasmic reticulum membrane</location>
        <topology evidence="13">Multi-pass membrane protein</topology>
    </subcellularLocation>
    <subcellularLocation>
        <location evidence="1">Membrane</location>
        <topology evidence="1">Multi-pass membrane protein</topology>
    </subcellularLocation>
</comment>
<dbReference type="InterPro" id="IPR007482">
    <property type="entry name" value="Tyr_Pase-like_PTPLA"/>
</dbReference>
<keyword evidence="11 13" id="KW-0275">Fatty acid biosynthesis</keyword>
<keyword evidence="15" id="KW-1185">Reference proteome</keyword>
<reference evidence="14 15" key="1">
    <citation type="journal article" date="2016" name="Genome Biol. Evol.">
        <title>Draft genome sequence of an aflatoxigenic Aspergillus species, A. bombycis.</title>
        <authorList>
            <person name="Moore G.G."/>
            <person name="Mack B.M."/>
            <person name="Beltz S.B."/>
            <person name="Gilbert M.K."/>
        </authorList>
    </citation>
    <scope>NUCLEOTIDE SEQUENCE [LARGE SCALE GENOMIC DNA]</scope>
    <source>
        <strain evidence="15">NRRL 26010</strain>
    </source>
</reference>
<dbReference type="GO" id="GO:0030148">
    <property type="term" value="P:sphingolipid biosynthetic process"/>
    <property type="evidence" value="ECO:0007669"/>
    <property type="project" value="TreeGrafter"/>
</dbReference>
<dbReference type="OrthoDB" id="46988at2759"/>
<keyword evidence="6 13" id="KW-0812">Transmembrane</keyword>
<evidence type="ECO:0000256" key="6">
    <source>
        <dbReference type="ARBA" id="ARBA00022692"/>
    </source>
</evidence>
<feature type="transmembrane region" description="Helical" evidence="13">
    <location>
        <begin position="189"/>
        <end position="210"/>
    </location>
</feature>
<comment type="caution">
    <text evidence="13">Lacks conserved residue(s) required for the propagation of feature annotation.</text>
</comment>
<keyword evidence="7 13" id="KW-0276">Fatty acid metabolism</keyword>
<dbReference type="Pfam" id="PF04387">
    <property type="entry name" value="PTPLA"/>
    <property type="match status" value="1"/>
</dbReference>
<comment type="function">
    <text evidence="13">Catalyzes the third of the four reactions of the long-chain fatty acids elongation cycle. This endoplasmic reticulum-bound enzymatic process, allows the addition of two carbons to the chain of long- and very long-chain fatty acids/VLCFAs per cycle. This enzyme catalyzes the dehydration of the 3-hydroxyacyl-CoA intermediate into trans-2,3-enoyl-CoA, within each cycle of fatty acid elongation. Thereby, it participates to the production of VLCFAs of different chain lengths that are involved in multiple biological processes as precursors of membrane lipids and lipid mediators.</text>
</comment>
<evidence type="ECO:0000256" key="4">
    <source>
        <dbReference type="ARBA" id="ARBA00013122"/>
    </source>
</evidence>
<evidence type="ECO:0000256" key="7">
    <source>
        <dbReference type="ARBA" id="ARBA00022832"/>
    </source>
</evidence>
<keyword evidence="13" id="KW-0256">Endoplasmic reticulum</keyword>
<feature type="transmembrane region" description="Helical" evidence="13">
    <location>
        <begin position="12"/>
        <end position="31"/>
    </location>
</feature>
<protein>
    <recommendedName>
        <fullName evidence="4 13">Very-long-chain (3R)-3-hydroxyacyl-CoA dehydratase</fullName>
        <ecNumber evidence="4 13">4.2.1.134</ecNumber>
    </recommendedName>
</protein>
<sequence length="224" mass="25624">MSPTQEHLSPKRAYLLFYNAISIILWLRILLTVLTTHDPASTYTTLEPWTRWTQTLAVAEIFHSAAGKTRSRLTPLYHVHSTNPRGEGITRSPVFTTFTQVFGRSVQVWAINYAFPAVTAPSWAYPAMLLAWSAADTVRYLYFVVMLAGLPIPAALKWLRYSLFFVLYPIGISSEWWLMYHAANATSSLFVAGIFYFFLVLYVPGTPMMYKYMVSQRRKTLARS</sequence>
<accession>A0A1F7ZW83</accession>
<gene>
    <name evidence="14" type="ORF">ABOM_008824</name>
</gene>
<name>A0A1F7ZW83_9EURO</name>
<evidence type="ECO:0000256" key="9">
    <source>
        <dbReference type="ARBA" id="ARBA00023098"/>
    </source>
</evidence>
<evidence type="ECO:0000256" key="10">
    <source>
        <dbReference type="ARBA" id="ARBA00023136"/>
    </source>
</evidence>
<keyword evidence="12 13" id="KW-0456">Lyase</keyword>
<evidence type="ECO:0000256" key="2">
    <source>
        <dbReference type="ARBA" id="ARBA00005194"/>
    </source>
</evidence>
<evidence type="ECO:0000256" key="3">
    <source>
        <dbReference type="ARBA" id="ARBA00007811"/>
    </source>
</evidence>
<keyword evidence="5 13" id="KW-0444">Lipid biosynthesis</keyword>
<dbReference type="RefSeq" id="XP_022387427.1">
    <property type="nucleotide sequence ID" value="XM_022535953.1"/>
</dbReference>
<keyword evidence="9 13" id="KW-0443">Lipid metabolism</keyword>
<evidence type="ECO:0000256" key="8">
    <source>
        <dbReference type="ARBA" id="ARBA00022989"/>
    </source>
</evidence>
<dbReference type="EMBL" id="LYCR01000066">
    <property type="protein sequence ID" value="OGM43710.1"/>
    <property type="molecule type" value="Genomic_DNA"/>
</dbReference>
<keyword evidence="8 13" id="KW-1133">Transmembrane helix</keyword>
<dbReference type="GO" id="GO:0102158">
    <property type="term" value="F:very-long-chain (3R)-3-hydroxyacyl-CoA dehydratase activity"/>
    <property type="evidence" value="ECO:0007669"/>
    <property type="project" value="UniProtKB-EC"/>
</dbReference>
<dbReference type="EC" id="4.2.1.134" evidence="4 13"/>
<dbReference type="GO" id="GO:0042761">
    <property type="term" value="P:very long-chain fatty acid biosynthetic process"/>
    <property type="evidence" value="ECO:0007669"/>
    <property type="project" value="TreeGrafter"/>
</dbReference>
<dbReference type="Proteomes" id="UP000179179">
    <property type="component" value="Unassembled WGS sequence"/>
</dbReference>
<proteinExistence type="inferred from homology"/>
<comment type="pathway">
    <text evidence="2 13">Lipid metabolism; fatty acid biosynthesis.</text>
</comment>
<feature type="transmembrane region" description="Helical" evidence="13">
    <location>
        <begin position="138"/>
        <end position="156"/>
    </location>
</feature>
<evidence type="ECO:0000313" key="15">
    <source>
        <dbReference type="Proteomes" id="UP000179179"/>
    </source>
</evidence>
<dbReference type="GO" id="GO:0030497">
    <property type="term" value="P:fatty acid elongation"/>
    <property type="evidence" value="ECO:0007669"/>
    <property type="project" value="TreeGrafter"/>
</dbReference>
<comment type="caution">
    <text evidence="14">The sequence shown here is derived from an EMBL/GenBank/DDBJ whole genome shotgun (WGS) entry which is preliminary data.</text>
</comment>
<dbReference type="PANTHER" id="PTHR11035:SF24">
    <property type="entry name" value="VERY-LONG-CHAIN (3R)-3-HYDROXYACYL-COA DEHYDRATASE"/>
    <property type="match status" value="1"/>
</dbReference>
<dbReference type="UniPathway" id="UPA00094"/>
<dbReference type="PANTHER" id="PTHR11035">
    <property type="entry name" value="VERY-LONG-CHAIN (3R)-3-HYDROXYACYL-COA DEHYDRATASE"/>
    <property type="match status" value="1"/>
</dbReference>
<evidence type="ECO:0000313" key="14">
    <source>
        <dbReference type="EMBL" id="OGM43710.1"/>
    </source>
</evidence>
<dbReference type="GeneID" id="34452214"/>
<organism evidence="14 15">
    <name type="scientific">Aspergillus bombycis</name>
    <dbReference type="NCBI Taxonomy" id="109264"/>
    <lineage>
        <taxon>Eukaryota</taxon>
        <taxon>Fungi</taxon>
        <taxon>Dikarya</taxon>
        <taxon>Ascomycota</taxon>
        <taxon>Pezizomycotina</taxon>
        <taxon>Eurotiomycetes</taxon>
        <taxon>Eurotiomycetidae</taxon>
        <taxon>Eurotiales</taxon>
        <taxon>Aspergillaceae</taxon>
        <taxon>Aspergillus</taxon>
    </lineage>
</organism>
<evidence type="ECO:0000256" key="1">
    <source>
        <dbReference type="ARBA" id="ARBA00004141"/>
    </source>
</evidence>